<comment type="caution">
    <text evidence="1">The sequence shown here is derived from an EMBL/GenBank/DDBJ whole genome shotgun (WGS) entry which is preliminary data.</text>
</comment>
<dbReference type="AlphaFoldDB" id="A0A0F9D6S7"/>
<accession>A0A0F9D6S7</accession>
<dbReference type="EMBL" id="LAZR01032970">
    <property type="protein sequence ID" value="KKL49401.1"/>
    <property type="molecule type" value="Genomic_DNA"/>
</dbReference>
<feature type="non-terminal residue" evidence="1">
    <location>
        <position position="57"/>
    </location>
</feature>
<organism evidence="1">
    <name type="scientific">marine sediment metagenome</name>
    <dbReference type="NCBI Taxonomy" id="412755"/>
    <lineage>
        <taxon>unclassified sequences</taxon>
        <taxon>metagenomes</taxon>
        <taxon>ecological metagenomes</taxon>
    </lineage>
</organism>
<gene>
    <name evidence="1" type="ORF">LCGC14_2315920</name>
</gene>
<evidence type="ECO:0000313" key="1">
    <source>
        <dbReference type="EMBL" id="KKL49401.1"/>
    </source>
</evidence>
<sequence>MNKYKKTVINIILLLSSTLLTFTMAEFALRYAYKESKFLKKPLNVDLFRAAYPAVYH</sequence>
<name>A0A0F9D6S7_9ZZZZ</name>
<protein>
    <submittedName>
        <fullName evidence="1">Uncharacterized protein</fullName>
    </submittedName>
</protein>
<reference evidence="1" key="1">
    <citation type="journal article" date="2015" name="Nature">
        <title>Complex archaea that bridge the gap between prokaryotes and eukaryotes.</title>
        <authorList>
            <person name="Spang A."/>
            <person name="Saw J.H."/>
            <person name="Jorgensen S.L."/>
            <person name="Zaremba-Niedzwiedzka K."/>
            <person name="Martijn J."/>
            <person name="Lind A.E."/>
            <person name="van Eijk R."/>
            <person name="Schleper C."/>
            <person name="Guy L."/>
            <person name="Ettema T.J."/>
        </authorList>
    </citation>
    <scope>NUCLEOTIDE SEQUENCE</scope>
</reference>
<proteinExistence type="predicted"/>